<sequence>MASARLGSMERLANSKALAAEVRILLQEVGKLRDEKRALQYEVSELLAAKARYGSDGDYHGEWRPPHEQPQAIAPPPPPEPAPSDALVLHQEAKSGWRSVPKKHERKPREPRVAKPRAPEPPPPPPVQAIPPPNMPSWASWKPNPLYHPQPRAAVPAPAPPPGLFGPPTPPPH</sequence>
<dbReference type="EMBL" id="CAFZ01000067">
    <property type="protein sequence ID" value="CCA69937.1"/>
    <property type="molecule type" value="Genomic_DNA"/>
</dbReference>
<reference evidence="2 3" key="1">
    <citation type="journal article" date="2011" name="PLoS Pathog.">
        <title>Endophytic Life Strategies Decoded by Genome and Transcriptome Analyses of the Mutualistic Root Symbiont Piriformospora indica.</title>
        <authorList>
            <person name="Zuccaro A."/>
            <person name="Lahrmann U."/>
            <person name="Guldener U."/>
            <person name="Langen G."/>
            <person name="Pfiffi S."/>
            <person name="Biedenkopf D."/>
            <person name="Wong P."/>
            <person name="Samans B."/>
            <person name="Grimm C."/>
            <person name="Basiewicz M."/>
            <person name="Murat C."/>
            <person name="Martin F."/>
            <person name="Kogel K.H."/>
        </authorList>
    </citation>
    <scope>NUCLEOTIDE SEQUENCE [LARGE SCALE GENOMIC DNA]</scope>
    <source>
        <strain evidence="2 3">DSM 11827</strain>
    </source>
</reference>
<feature type="compositionally biased region" description="Pro residues" evidence="1">
    <location>
        <begin position="157"/>
        <end position="173"/>
    </location>
</feature>
<feature type="compositionally biased region" description="Pro residues" evidence="1">
    <location>
        <begin position="119"/>
        <end position="135"/>
    </location>
</feature>
<organism evidence="2 3">
    <name type="scientific">Serendipita indica (strain DSM 11827)</name>
    <name type="common">Root endophyte fungus</name>
    <name type="synonym">Piriformospora indica</name>
    <dbReference type="NCBI Taxonomy" id="1109443"/>
    <lineage>
        <taxon>Eukaryota</taxon>
        <taxon>Fungi</taxon>
        <taxon>Dikarya</taxon>
        <taxon>Basidiomycota</taxon>
        <taxon>Agaricomycotina</taxon>
        <taxon>Agaricomycetes</taxon>
        <taxon>Sebacinales</taxon>
        <taxon>Serendipitaceae</taxon>
        <taxon>Serendipita</taxon>
    </lineage>
</organism>
<feature type="compositionally biased region" description="Basic and acidic residues" evidence="1">
    <location>
        <begin position="55"/>
        <end position="67"/>
    </location>
</feature>
<name>G4TF38_SERID</name>
<feature type="region of interest" description="Disordered" evidence="1">
    <location>
        <begin position="55"/>
        <end position="173"/>
    </location>
</feature>
<feature type="compositionally biased region" description="Pro residues" evidence="1">
    <location>
        <begin position="73"/>
        <end position="82"/>
    </location>
</feature>
<dbReference type="STRING" id="1109443.G4TF38"/>
<dbReference type="InParanoid" id="G4TF38"/>
<dbReference type="AlphaFoldDB" id="G4TF38"/>
<evidence type="ECO:0000313" key="3">
    <source>
        <dbReference type="Proteomes" id="UP000007148"/>
    </source>
</evidence>
<keyword evidence="3" id="KW-1185">Reference proteome</keyword>
<dbReference type="eggNOG" id="ENOG502SPVQ">
    <property type="taxonomic scope" value="Eukaryota"/>
</dbReference>
<comment type="caution">
    <text evidence="2">The sequence shown here is derived from an EMBL/GenBank/DDBJ whole genome shotgun (WGS) entry which is preliminary data.</text>
</comment>
<evidence type="ECO:0000313" key="2">
    <source>
        <dbReference type="EMBL" id="CCA69937.1"/>
    </source>
</evidence>
<evidence type="ECO:0000256" key="1">
    <source>
        <dbReference type="SAM" id="MobiDB-lite"/>
    </source>
</evidence>
<accession>G4TF38</accession>
<dbReference type="OMA" id="TPDWAPK"/>
<dbReference type="Proteomes" id="UP000007148">
    <property type="component" value="Unassembled WGS sequence"/>
</dbReference>
<gene>
    <name evidence="2" type="ORF">PIIN_03877</name>
</gene>
<protein>
    <submittedName>
        <fullName evidence="2">Uncharacterized protein</fullName>
    </submittedName>
</protein>
<dbReference type="HOGENOM" id="CLU_083372_1_0_1"/>
<proteinExistence type="predicted"/>
<dbReference type="OrthoDB" id="2507336at2759"/>